<protein>
    <submittedName>
        <fullName evidence="1">TetR family transcriptional regulator</fullName>
    </submittedName>
</protein>
<organism evidence="1 2">
    <name type="scientific">Pseudobacteroides cellulosolvens ATCC 35603 = DSM 2933</name>
    <dbReference type="NCBI Taxonomy" id="398512"/>
    <lineage>
        <taxon>Bacteria</taxon>
        <taxon>Bacillati</taxon>
        <taxon>Bacillota</taxon>
        <taxon>Clostridia</taxon>
        <taxon>Eubacteriales</taxon>
        <taxon>Oscillospiraceae</taxon>
        <taxon>Pseudobacteroides</taxon>
    </lineage>
</organism>
<name>A0A0L6JUY2_9FIRM</name>
<evidence type="ECO:0000313" key="2">
    <source>
        <dbReference type="Proteomes" id="UP000036923"/>
    </source>
</evidence>
<keyword evidence="2" id="KW-1185">Reference proteome</keyword>
<dbReference type="EMBL" id="LGTC01000001">
    <property type="protein sequence ID" value="KNY29638.1"/>
    <property type="molecule type" value="Genomic_DNA"/>
</dbReference>
<reference evidence="2" key="1">
    <citation type="submission" date="2015-07" db="EMBL/GenBank/DDBJ databases">
        <title>Near-Complete Genome Sequence of the Cellulolytic Bacterium Bacteroides (Pseudobacteroides) cellulosolvens ATCC 35603.</title>
        <authorList>
            <person name="Dassa B."/>
            <person name="Utturkar S.M."/>
            <person name="Klingeman D.M."/>
            <person name="Hurt R.A."/>
            <person name="Keller M."/>
            <person name="Xu J."/>
            <person name="Reddy Y.H.K."/>
            <person name="Borovok I."/>
            <person name="Grinberg I.R."/>
            <person name="Lamed R."/>
            <person name="Zhivin O."/>
            <person name="Bayer E.A."/>
            <person name="Brown S.D."/>
        </authorList>
    </citation>
    <scope>NUCLEOTIDE SEQUENCE [LARGE SCALE GENOMIC DNA]</scope>
    <source>
        <strain evidence="2">DSM 2933</strain>
    </source>
</reference>
<dbReference type="Proteomes" id="UP000036923">
    <property type="component" value="Unassembled WGS sequence"/>
</dbReference>
<accession>A0A0L6JUY2</accession>
<evidence type="ECO:0000313" key="1">
    <source>
        <dbReference type="EMBL" id="KNY29638.1"/>
    </source>
</evidence>
<sequence length="51" mass="6247">MSKELIYSVIARMHVRLNKLIETNNFDLQSYSVQHYSRRLDRVLTFYNRKV</sequence>
<comment type="caution">
    <text evidence="1">The sequence shown here is derived from an EMBL/GenBank/DDBJ whole genome shotgun (WGS) entry which is preliminary data.</text>
</comment>
<dbReference type="AlphaFoldDB" id="A0A0L6JUY2"/>
<proteinExistence type="predicted"/>
<gene>
    <name evidence="1" type="ORF">Bccel_4912</name>
</gene>